<dbReference type="SUPFAM" id="SSF57850">
    <property type="entry name" value="RING/U-box"/>
    <property type="match status" value="1"/>
</dbReference>
<keyword evidence="3" id="KW-0479">Metal-binding</keyword>
<dbReference type="InterPro" id="IPR013083">
    <property type="entry name" value="Znf_RING/FYVE/PHD"/>
</dbReference>
<gene>
    <name evidence="10" type="ORF">EB796_002972</name>
</gene>
<dbReference type="GO" id="GO:0016020">
    <property type="term" value="C:membrane"/>
    <property type="evidence" value="ECO:0007669"/>
    <property type="project" value="UniProtKB-SubCell"/>
</dbReference>
<evidence type="ECO:0000256" key="7">
    <source>
        <dbReference type="ARBA" id="ARBA00023136"/>
    </source>
</evidence>
<dbReference type="GO" id="GO:0008270">
    <property type="term" value="F:zinc ion binding"/>
    <property type="evidence" value="ECO:0007669"/>
    <property type="project" value="UniProtKB-KW"/>
</dbReference>
<feature type="region of interest" description="Disordered" evidence="8">
    <location>
        <begin position="158"/>
        <end position="255"/>
    </location>
</feature>
<keyword evidence="11" id="KW-1185">Reference proteome</keyword>
<evidence type="ECO:0000256" key="9">
    <source>
        <dbReference type="SAM" id="Phobius"/>
    </source>
</evidence>
<evidence type="ECO:0000256" key="3">
    <source>
        <dbReference type="ARBA" id="ARBA00022723"/>
    </source>
</evidence>
<evidence type="ECO:0000256" key="5">
    <source>
        <dbReference type="ARBA" id="ARBA00022833"/>
    </source>
</evidence>
<evidence type="ECO:0000256" key="1">
    <source>
        <dbReference type="ARBA" id="ARBA00004370"/>
    </source>
</evidence>
<dbReference type="AlphaFoldDB" id="A0A7J7KJ34"/>
<keyword evidence="6 9" id="KW-1133">Transmembrane helix</keyword>
<organism evidence="10 11">
    <name type="scientific">Bugula neritina</name>
    <name type="common">Brown bryozoan</name>
    <name type="synonym">Sertularia neritina</name>
    <dbReference type="NCBI Taxonomy" id="10212"/>
    <lineage>
        <taxon>Eukaryota</taxon>
        <taxon>Metazoa</taxon>
        <taxon>Spiralia</taxon>
        <taxon>Lophotrochozoa</taxon>
        <taxon>Bryozoa</taxon>
        <taxon>Gymnolaemata</taxon>
        <taxon>Cheilostomatida</taxon>
        <taxon>Flustrina</taxon>
        <taxon>Buguloidea</taxon>
        <taxon>Bugulidae</taxon>
        <taxon>Bugula</taxon>
    </lineage>
</organism>
<dbReference type="EMBL" id="VXIV02000367">
    <property type="protein sequence ID" value="KAF6038720.1"/>
    <property type="molecule type" value="Genomic_DNA"/>
</dbReference>
<keyword evidence="5" id="KW-0862">Zinc</keyword>
<keyword evidence="4" id="KW-0863">Zinc-finger</keyword>
<comment type="subcellular location">
    <subcellularLocation>
        <location evidence="1">Membrane</location>
    </subcellularLocation>
</comment>
<dbReference type="PANTHER" id="PTHR46539:SF1">
    <property type="entry name" value="E3 UBIQUITIN-PROTEIN LIGASE ATL42"/>
    <property type="match status" value="1"/>
</dbReference>
<evidence type="ECO:0000256" key="8">
    <source>
        <dbReference type="SAM" id="MobiDB-lite"/>
    </source>
</evidence>
<accession>A0A7J7KJ34</accession>
<reference evidence="10" key="1">
    <citation type="submission" date="2020-06" db="EMBL/GenBank/DDBJ databases">
        <title>Draft genome of Bugula neritina, a colonial animal packing powerful symbionts and potential medicines.</title>
        <authorList>
            <person name="Rayko M."/>
        </authorList>
    </citation>
    <scope>NUCLEOTIDE SEQUENCE [LARGE SCALE GENOMIC DNA]</scope>
    <source>
        <strain evidence="10">Kwan_BN1</strain>
    </source>
</reference>
<dbReference type="PANTHER" id="PTHR46539">
    <property type="entry name" value="E3 UBIQUITIN-PROTEIN LIGASE ATL42"/>
    <property type="match status" value="1"/>
</dbReference>
<dbReference type="Gene3D" id="3.30.40.10">
    <property type="entry name" value="Zinc/RING finger domain, C3HC4 (zinc finger)"/>
    <property type="match status" value="1"/>
</dbReference>
<sequence>MNSDNDSVSKLISIPAVFVTHSDGNAMCKQSYPNQVHEITSAEFQPLPGADYLDPYKILIPMAFSFVGILLIAIVVMVVRWCQAIRRKQRSRISKKQLKKLPLVKYKTDDQYDCCAICLEDYEARMSGVSYHQKCIDPWLLKNKKTCPVCKRRVIPRAARRGRRRSSNSSDSDEGTVDPVSSERTPLLPAPAGASRVSPTEGLGAVGGGGPYGATEGHASSSAYTNRADRRSSHRRFGYEENPFASSSDEVSDTENDLRPNILVQVSRNCPQERHDAGHSLNPYPHRRATDLMLSSSATSPPSADMLSAATHGGRCYR</sequence>
<dbReference type="OrthoDB" id="8062037at2759"/>
<proteinExistence type="predicted"/>
<evidence type="ECO:0000256" key="6">
    <source>
        <dbReference type="ARBA" id="ARBA00022989"/>
    </source>
</evidence>
<keyword evidence="7 9" id="KW-0472">Membrane</keyword>
<evidence type="ECO:0000256" key="2">
    <source>
        <dbReference type="ARBA" id="ARBA00022692"/>
    </source>
</evidence>
<dbReference type="Proteomes" id="UP000593567">
    <property type="component" value="Unassembled WGS sequence"/>
</dbReference>
<keyword evidence="2 9" id="KW-0812">Transmembrane</keyword>
<comment type="caution">
    <text evidence="10">The sequence shown here is derived from an EMBL/GenBank/DDBJ whole genome shotgun (WGS) entry which is preliminary data.</text>
</comment>
<evidence type="ECO:0000313" key="11">
    <source>
        <dbReference type="Proteomes" id="UP000593567"/>
    </source>
</evidence>
<evidence type="ECO:0000313" key="10">
    <source>
        <dbReference type="EMBL" id="KAF6038720.1"/>
    </source>
</evidence>
<evidence type="ECO:0000256" key="4">
    <source>
        <dbReference type="ARBA" id="ARBA00022771"/>
    </source>
</evidence>
<feature type="transmembrane region" description="Helical" evidence="9">
    <location>
        <begin position="58"/>
        <end position="82"/>
    </location>
</feature>
<protein>
    <submittedName>
        <fullName evidence="10">RNF13</fullName>
    </submittedName>
</protein>
<name>A0A7J7KJ34_BUGNE</name>
<feature type="region of interest" description="Disordered" evidence="8">
    <location>
        <begin position="295"/>
        <end position="318"/>
    </location>
</feature>